<feature type="non-terminal residue" evidence="9">
    <location>
        <position position="183"/>
    </location>
</feature>
<dbReference type="PROSITE" id="PS52035">
    <property type="entry name" value="PEPTIDASE_M14"/>
    <property type="match status" value="1"/>
</dbReference>
<dbReference type="SUPFAM" id="SSF53187">
    <property type="entry name" value="Zn-dependent exopeptidases"/>
    <property type="match status" value="1"/>
</dbReference>
<dbReference type="InterPro" id="IPR000834">
    <property type="entry name" value="Peptidase_M14"/>
</dbReference>
<dbReference type="SMART" id="SM00631">
    <property type="entry name" value="Zn_pept"/>
    <property type="match status" value="1"/>
</dbReference>
<dbReference type="RefSeq" id="XP_013793763.2">
    <property type="nucleotide sequence ID" value="XM_013938309.2"/>
</dbReference>
<evidence type="ECO:0000256" key="3">
    <source>
        <dbReference type="ARBA" id="ARBA00022645"/>
    </source>
</evidence>
<accession>A0ABM1C411</accession>
<protein>
    <submittedName>
        <fullName evidence="9">Carboxypeptidase M-like</fullName>
    </submittedName>
</protein>
<keyword evidence="3" id="KW-0378">Hydrolase</keyword>
<dbReference type="InterPro" id="IPR057247">
    <property type="entry name" value="CARBOXYPEPT_ZN_2"/>
</dbReference>
<dbReference type="PANTHER" id="PTHR11532">
    <property type="entry name" value="PROTEASE M14 CARBOXYPEPTIDASE"/>
    <property type="match status" value="1"/>
</dbReference>
<evidence type="ECO:0000313" key="9">
    <source>
        <dbReference type="RefSeq" id="XP_013793763.2"/>
    </source>
</evidence>
<evidence type="ECO:0000256" key="1">
    <source>
        <dbReference type="ARBA" id="ARBA00001947"/>
    </source>
</evidence>
<keyword evidence="4" id="KW-0479">Metal-binding</keyword>
<evidence type="ECO:0000256" key="6">
    <source>
        <dbReference type="PROSITE-ProRule" id="PRU01379"/>
    </source>
</evidence>
<evidence type="ECO:0000256" key="4">
    <source>
        <dbReference type="ARBA" id="ARBA00022723"/>
    </source>
</evidence>
<name>A0ABM1C411_LIMPO</name>
<organism evidence="8 9">
    <name type="scientific">Limulus polyphemus</name>
    <name type="common">Atlantic horseshoe crab</name>
    <dbReference type="NCBI Taxonomy" id="6850"/>
    <lineage>
        <taxon>Eukaryota</taxon>
        <taxon>Metazoa</taxon>
        <taxon>Ecdysozoa</taxon>
        <taxon>Arthropoda</taxon>
        <taxon>Chelicerata</taxon>
        <taxon>Merostomata</taxon>
        <taxon>Xiphosura</taxon>
        <taxon>Limulidae</taxon>
        <taxon>Limulus</taxon>
    </lineage>
</organism>
<comment type="similarity">
    <text evidence="2 6">Belongs to the peptidase M14 family.</text>
</comment>
<comment type="cofactor">
    <cofactor evidence="1">
        <name>Zn(2+)</name>
        <dbReference type="ChEBI" id="CHEBI:29105"/>
    </cofactor>
</comment>
<keyword evidence="3" id="KW-0121">Carboxypeptidase</keyword>
<evidence type="ECO:0000256" key="2">
    <source>
        <dbReference type="ARBA" id="ARBA00005988"/>
    </source>
</evidence>
<dbReference type="Pfam" id="PF00246">
    <property type="entry name" value="Peptidase_M14"/>
    <property type="match status" value="1"/>
</dbReference>
<dbReference type="Proteomes" id="UP000694941">
    <property type="component" value="Unplaced"/>
</dbReference>
<dbReference type="PROSITE" id="PS00133">
    <property type="entry name" value="CARBOXYPEPT_ZN_2"/>
    <property type="match status" value="1"/>
</dbReference>
<evidence type="ECO:0000259" key="7">
    <source>
        <dbReference type="PROSITE" id="PS52035"/>
    </source>
</evidence>
<gene>
    <name evidence="9" type="primary">LOC106477783</name>
</gene>
<evidence type="ECO:0000256" key="5">
    <source>
        <dbReference type="ARBA" id="ARBA00022833"/>
    </source>
</evidence>
<keyword evidence="5" id="KW-0862">Zinc</keyword>
<dbReference type="PANTHER" id="PTHR11532:SF84">
    <property type="entry name" value="CARBOXYPEPTIDASE M"/>
    <property type="match status" value="1"/>
</dbReference>
<reference evidence="9" key="1">
    <citation type="submission" date="2025-08" db="UniProtKB">
        <authorList>
            <consortium name="RefSeq"/>
        </authorList>
    </citation>
    <scope>IDENTIFICATION</scope>
    <source>
        <tissue evidence="9">Muscle</tissue>
    </source>
</reference>
<proteinExistence type="inferred from homology"/>
<feature type="domain" description="Peptidase M14" evidence="7">
    <location>
        <begin position="1"/>
        <end position="183"/>
    </location>
</feature>
<keyword evidence="3" id="KW-0645">Protease</keyword>
<dbReference type="GeneID" id="106477783"/>
<evidence type="ECO:0000313" key="8">
    <source>
        <dbReference type="Proteomes" id="UP000694941"/>
    </source>
</evidence>
<sequence length="183" mass="20676">MHGNEAVGRELMLHLIVYLVKNYHTDDYVRWLLDNTRIHIMPTMNPDGFEVAKENQCSGGQGRYNARGFDLNRNFPDYFKANDVKQQPETKAVREWIEQIQFVLSGNIHGGALVASYPFDNTPNSVFKSYSSPSITPDDDVFRHLAAVYSFNHHNMHLGLPCPTGTPGFKNGTTNGAAWYPLT</sequence>
<dbReference type="InterPro" id="IPR050753">
    <property type="entry name" value="Peptidase_M14_domain"/>
</dbReference>
<keyword evidence="8" id="KW-1185">Reference proteome</keyword>
<comment type="caution">
    <text evidence="6">Lacks conserved residue(s) required for the propagation of feature annotation.</text>
</comment>
<dbReference type="Gene3D" id="3.40.630.10">
    <property type="entry name" value="Zn peptidases"/>
    <property type="match status" value="1"/>
</dbReference>